<feature type="non-terminal residue" evidence="13">
    <location>
        <position position="1"/>
    </location>
</feature>
<comment type="subcellular location">
    <subcellularLocation>
        <location evidence="1">Cell outer membrane</location>
        <topology evidence="1">Lipid-anchor</topology>
    </subcellularLocation>
</comment>
<gene>
    <name evidence="13" type="primary">lolB</name>
    <name evidence="13" type="ORF">EVA69_04230</name>
</gene>
<evidence type="ECO:0000256" key="8">
    <source>
        <dbReference type="ARBA" id="ARBA00023136"/>
    </source>
</evidence>
<evidence type="ECO:0000256" key="12">
    <source>
        <dbReference type="ARBA" id="ARBA00023288"/>
    </source>
</evidence>
<evidence type="ECO:0000256" key="3">
    <source>
        <dbReference type="ARBA" id="ARBA00011245"/>
    </source>
</evidence>
<dbReference type="InterPro" id="IPR029046">
    <property type="entry name" value="LolA/LolB/LppX"/>
</dbReference>
<evidence type="ECO:0000313" key="13">
    <source>
        <dbReference type="EMBL" id="RZO75438.1"/>
    </source>
</evidence>
<keyword evidence="10" id="KW-0143">Chaperone</keyword>
<keyword evidence="8" id="KW-0472">Membrane</keyword>
<comment type="subunit">
    <text evidence="3">Monomer.</text>
</comment>
<dbReference type="Pfam" id="PF03550">
    <property type="entry name" value="LolB"/>
    <property type="match status" value="1"/>
</dbReference>
<name>A0A520RYZ7_9GAMM</name>
<comment type="similarity">
    <text evidence="2">Belongs to the LolB family.</text>
</comment>
<evidence type="ECO:0000313" key="14">
    <source>
        <dbReference type="Proteomes" id="UP000320404"/>
    </source>
</evidence>
<evidence type="ECO:0000256" key="10">
    <source>
        <dbReference type="ARBA" id="ARBA00023186"/>
    </source>
</evidence>
<evidence type="ECO:0000256" key="6">
    <source>
        <dbReference type="ARBA" id="ARBA00022729"/>
    </source>
</evidence>
<dbReference type="EMBL" id="SHAH01000056">
    <property type="protein sequence ID" value="RZO75438.1"/>
    <property type="molecule type" value="Genomic_DNA"/>
</dbReference>
<dbReference type="NCBIfam" id="TIGR00548">
    <property type="entry name" value="lolB"/>
    <property type="match status" value="1"/>
</dbReference>
<dbReference type="Proteomes" id="UP000320404">
    <property type="component" value="Unassembled WGS sequence"/>
</dbReference>
<sequence>EGRPGRVTMEQDGNLLSARTPEDLILQQLGYELPVSYLEYWIKGLPAPNSRADLTFNDLNQLTGLSQDGWTVSYTDPRDYDGIALPRRVEVTRPRDDVRLRFVGLNWTLAPALESL</sequence>
<evidence type="ECO:0000256" key="4">
    <source>
        <dbReference type="ARBA" id="ARBA00016202"/>
    </source>
</evidence>
<dbReference type="GO" id="GO:0015031">
    <property type="term" value="P:protein transport"/>
    <property type="evidence" value="ECO:0007669"/>
    <property type="project" value="UniProtKB-KW"/>
</dbReference>
<dbReference type="Gene3D" id="2.50.20.10">
    <property type="entry name" value="Lipoprotein localisation LolA/LolB/LppX"/>
    <property type="match status" value="1"/>
</dbReference>
<dbReference type="GO" id="GO:0009279">
    <property type="term" value="C:cell outer membrane"/>
    <property type="evidence" value="ECO:0007669"/>
    <property type="project" value="UniProtKB-SubCell"/>
</dbReference>
<keyword evidence="5" id="KW-0813">Transport</keyword>
<keyword evidence="7" id="KW-0653">Protein transport</keyword>
<comment type="caution">
    <text evidence="13">The sequence shown here is derived from an EMBL/GenBank/DDBJ whole genome shotgun (WGS) entry which is preliminary data.</text>
</comment>
<keyword evidence="12 13" id="KW-0449">Lipoprotein</keyword>
<dbReference type="CDD" id="cd16326">
    <property type="entry name" value="LolB"/>
    <property type="match status" value="1"/>
</dbReference>
<evidence type="ECO:0000256" key="9">
    <source>
        <dbReference type="ARBA" id="ARBA00023139"/>
    </source>
</evidence>
<dbReference type="InterPro" id="IPR004565">
    <property type="entry name" value="OM_lipoprot_LolB"/>
</dbReference>
<accession>A0A520RYZ7</accession>
<evidence type="ECO:0000256" key="2">
    <source>
        <dbReference type="ARBA" id="ARBA00009696"/>
    </source>
</evidence>
<proteinExistence type="inferred from homology"/>
<evidence type="ECO:0000256" key="11">
    <source>
        <dbReference type="ARBA" id="ARBA00023237"/>
    </source>
</evidence>
<keyword evidence="11" id="KW-0998">Cell outer membrane</keyword>
<evidence type="ECO:0000256" key="7">
    <source>
        <dbReference type="ARBA" id="ARBA00022927"/>
    </source>
</evidence>
<dbReference type="AlphaFoldDB" id="A0A520RYZ7"/>
<keyword evidence="9" id="KW-0564">Palmitate</keyword>
<evidence type="ECO:0000256" key="5">
    <source>
        <dbReference type="ARBA" id="ARBA00022448"/>
    </source>
</evidence>
<keyword evidence="6" id="KW-0732">Signal</keyword>
<protein>
    <recommendedName>
        <fullName evidence="4">Outer-membrane lipoprotein LolB</fullName>
    </recommendedName>
</protein>
<reference evidence="13 14" key="1">
    <citation type="submission" date="2019-02" db="EMBL/GenBank/DDBJ databases">
        <title>Prokaryotic population dynamics and viral predation in marine succession experiment using metagenomics: the confinement effect.</title>
        <authorList>
            <person name="Haro-Moreno J.M."/>
            <person name="Rodriguez-Valera F."/>
            <person name="Lopez-Perez M."/>
        </authorList>
    </citation>
    <scope>NUCLEOTIDE SEQUENCE [LARGE SCALE GENOMIC DNA]</scope>
    <source>
        <strain evidence="13">MED-G158</strain>
    </source>
</reference>
<evidence type="ECO:0000256" key="1">
    <source>
        <dbReference type="ARBA" id="ARBA00004459"/>
    </source>
</evidence>
<dbReference type="SUPFAM" id="SSF89392">
    <property type="entry name" value="Prokaryotic lipoproteins and lipoprotein localization factors"/>
    <property type="match status" value="1"/>
</dbReference>
<organism evidence="13 14">
    <name type="scientific">OM182 bacterium</name>
    <dbReference type="NCBI Taxonomy" id="2510334"/>
    <lineage>
        <taxon>Bacteria</taxon>
        <taxon>Pseudomonadati</taxon>
        <taxon>Pseudomonadota</taxon>
        <taxon>Gammaproteobacteria</taxon>
        <taxon>OMG group</taxon>
        <taxon>OM182 clade</taxon>
    </lineage>
</organism>